<name>A0A450TLV9_9GAMM</name>
<dbReference type="PROSITE" id="PS50005">
    <property type="entry name" value="TPR"/>
    <property type="match status" value="2"/>
</dbReference>
<dbReference type="Gene3D" id="1.25.40.10">
    <property type="entry name" value="Tetratricopeptide repeat domain"/>
    <property type="match status" value="1"/>
</dbReference>
<dbReference type="PROSITE" id="PS50293">
    <property type="entry name" value="TPR_REGION"/>
    <property type="match status" value="1"/>
</dbReference>
<dbReference type="AlphaFoldDB" id="A0A450TLV9"/>
<gene>
    <name evidence="2" type="ORF">BECKFW1821B_GA0114236_11502</name>
</gene>
<evidence type="ECO:0000256" key="1">
    <source>
        <dbReference type="PROSITE-ProRule" id="PRU00339"/>
    </source>
</evidence>
<proteinExistence type="predicted"/>
<dbReference type="SMART" id="SM00028">
    <property type="entry name" value="TPR"/>
    <property type="match status" value="3"/>
</dbReference>
<feature type="repeat" description="TPR" evidence="1">
    <location>
        <begin position="67"/>
        <end position="100"/>
    </location>
</feature>
<accession>A0A450TLV9</accession>
<dbReference type="InterPro" id="IPR011990">
    <property type="entry name" value="TPR-like_helical_dom_sf"/>
</dbReference>
<dbReference type="Pfam" id="PF13424">
    <property type="entry name" value="TPR_12"/>
    <property type="match status" value="1"/>
</dbReference>
<evidence type="ECO:0000313" key="2">
    <source>
        <dbReference type="EMBL" id="VFJ68715.1"/>
    </source>
</evidence>
<dbReference type="PANTHER" id="PTHR10098:SF108">
    <property type="entry name" value="TETRATRICOPEPTIDE REPEAT PROTEIN 28"/>
    <property type="match status" value="1"/>
</dbReference>
<reference evidence="2" key="1">
    <citation type="submission" date="2019-02" db="EMBL/GenBank/DDBJ databases">
        <authorList>
            <person name="Gruber-Vodicka R. H."/>
            <person name="Seah K. B. B."/>
        </authorList>
    </citation>
    <scope>NUCLEOTIDE SEQUENCE</scope>
    <source>
        <strain evidence="2">BECK_BZ106</strain>
    </source>
</reference>
<dbReference type="SUPFAM" id="SSF48452">
    <property type="entry name" value="TPR-like"/>
    <property type="match status" value="1"/>
</dbReference>
<sequence>MEISPHMKIQLDRLRALYPELKSYPDGQLLQMFRDTMEQIAGAIAPDAVTGEQSAAQPRLGEEQALAIGYSNLGQIHFQQGDFDKAIGMHERALEIHLRIGDRPGSAQDYGNLAICYRQKGDTARALRFYKKDLEITEEIGDQHGVAVSCFNLGLLYFRKIGDCKEARVHFAKARELFQIAGDASLAERAEQALRGL</sequence>
<keyword evidence="1" id="KW-0802">TPR repeat</keyword>
<dbReference type="PANTHER" id="PTHR10098">
    <property type="entry name" value="RAPSYN-RELATED"/>
    <property type="match status" value="1"/>
</dbReference>
<feature type="repeat" description="TPR" evidence="1">
    <location>
        <begin position="107"/>
        <end position="140"/>
    </location>
</feature>
<dbReference type="EMBL" id="CAADFD010000150">
    <property type="protein sequence ID" value="VFJ68715.1"/>
    <property type="molecule type" value="Genomic_DNA"/>
</dbReference>
<organism evidence="2">
    <name type="scientific">Candidatus Kentrum sp. FW</name>
    <dbReference type="NCBI Taxonomy" id="2126338"/>
    <lineage>
        <taxon>Bacteria</taxon>
        <taxon>Pseudomonadati</taxon>
        <taxon>Pseudomonadota</taxon>
        <taxon>Gammaproteobacteria</taxon>
        <taxon>Candidatus Kentrum</taxon>
    </lineage>
</organism>
<dbReference type="InterPro" id="IPR019734">
    <property type="entry name" value="TPR_rpt"/>
</dbReference>
<protein>
    <submittedName>
        <fullName evidence="2">Tetratricopeptide repeat-containing protein</fullName>
    </submittedName>
</protein>